<reference evidence="2" key="1">
    <citation type="journal article" date="2019" name="Int. J. Syst. Evol. Microbiol.">
        <title>The Global Catalogue of Microorganisms (GCM) 10K type strain sequencing project: providing services to taxonomists for standard genome sequencing and annotation.</title>
        <authorList>
            <consortium name="The Broad Institute Genomics Platform"/>
            <consortium name="The Broad Institute Genome Sequencing Center for Infectious Disease"/>
            <person name="Wu L."/>
            <person name="Ma J."/>
        </authorList>
    </citation>
    <scope>NUCLEOTIDE SEQUENCE [LARGE SCALE GENOMIC DNA]</scope>
    <source>
        <strain evidence="2">JCM 6242</strain>
    </source>
</reference>
<accession>A0ABP6IB31</accession>
<dbReference type="EMBL" id="BAAAVI010000013">
    <property type="protein sequence ID" value="GAA2864192.1"/>
    <property type="molecule type" value="Genomic_DNA"/>
</dbReference>
<dbReference type="Proteomes" id="UP001500831">
    <property type="component" value="Unassembled WGS sequence"/>
</dbReference>
<evidence type="ECO:0000313" key="2">
    <source>
        <dbReference type="Proteomes" id="UP001500831"/>
    </source>
</evidence>
<evidence type="ECO:0000313" key="1">
    <source>
        <dbReference type="EMBL" id="GAA2864192.1"/>
    </source>
</evidence>
<protein>
    <submittedName>
        <fullName evidence="1">Uncharacterized protein</fullName>
    </submittedName>
</protein>
<sequence length="254" mass="27667">MTADIRLPGDTVIISPYGPRPPLDYYLVMPEPGQAGGPSAPADGIVIEEFVLADDHTATGLDSAGWTATDGAWWSSAAFSRGMRTDPALRDRVVAVHRHDAEAVYRRLGGGALPDEATLRTCFHDRLPLDDSAPLLLGSPQVPEGFRERRVYRVLFAGDLDAERLQRLRAVWEMAPADRSADPMARVAGTARMHAGRDVLTWDLRRIGPGTAWCLDLTACLGGSSDNTVGSLLRELTAMMRHARLIPVTIERFA</sequence>
<keyword evidence="2" id="KW-1185">Reference proteome</keyword>
<name>A0ABP6IB31_9ACTN</name>
<proteinExistence type="predicted"/>
<dbReference type="RefSeq" id="WP_344970442.1">
    <property type="nucleotide sequence ID" value="NZ_BAAAVI010000013.1"/>
</dbReference>
<gene>
    <name evidence="1" type="ORF">GCM10010517_23370</name>
</gene>
<organism evidence="1 2">
    <name type="scientific">Streptosporangium fragile</name>
    <dbReference type="NCBI Taxonomy" id="46186"/>
    <lineage>
        <taxon>Bacteria</taxon>
        <taxon>Bacillati</taxon>
        <taxon>Actinomycetota</taxon>
        <taxon>Actinomycetes</taxon>
        <taxon>Streptosporangiales</taxon>
        <taxon>Streptosporangiaceae</taxon>
        <taxon>Streptosporangium</taxon>
    </lineage>
</organism>
<comment type="caution">
    <text evidence="1">The sequence shown here is derived from an EMBL/GenBank/DDBJ whole genome shotgun (WGS) entry which is preliminary data.</text>
</comment>